<accession>A0ABQ9X8P7</accession>
<evidence type="ECO:0000313" key="1">
    <source>
        <dbReference type="EMBL" id="KAK2947052.1"/>
    </source>
</evidence>
<protein>
    <submittedName>
        <fullName evidence="1">Uncharacterized protein</fullName>
    </submittedName>
</protein>
<reference evidence="1 2" key="1">
    <citation type="journal article" date="2022" name="bioRxiv">
        <title>Genomics of Preaxostyla Flagellates Illuminates Evolutionary Transitions and the Path Towards Mitochondrial Loss.</title>
        <authorList>
            <person name="Novak L.V.F."/>
            <person name="Treitli S.C."/>
            <person name="Pyrih J."/>
            <person name="Halakuc P."/>
            <person name="Pipaliya S.V."/>
            <person name="Vacek V."/>
            <person name="Brzon O."/>
            <person name="Soukal P."/>
            <person name="Eme L."/>
            <person name="Dacks J.B."/>
            <person name="Karnkowska A."/>
            <person name="Elias M."/>
            <person name="Hampl V."/>
        </authorList>
    </citation>
    <scope>NUCLEOTIDE SEQUENCE [LARGE SCALE GENOMIC DNA]</scope>
    <source>
        <strain evidence="1">NAU3</strain>
        <tissue evidence="1">Gut</tissue>
    </source>
</reference>
<comment type="caution">
    <text evidence="1">The sequence shown here is derived from an EMBL/GenBank/DDBJ whole genome shotgun (WGS) entry which is preliminary data.</text>
</comment>
<dbReference type="EMBL" id="JARBJD010000212">
    <property type="protein sequence ID" value="KAK2947052.1"/>
    <property type="molecule type" value="Genomic_DNA"/>
</dbReference>
<organism evidence="1 2">
    <name type="scientific">Blattamonas nauphoetae</name>
    <dbReference type="NCBI Taxonomy" id="2049346"/>
    <lineage>
        <taxon>Eukaryota</taxon>
        <taxon>Metamonada</taxon>
        <taxon>Preaxostyla</taxon>
        <taxon>Oxymonadida</taxon>
        <taxon>Blattamonas</taxon>
    </lineage>
</organism>
<keyword evidence="2" id="KW-1185">Reference proteome</keyword>
<sequence>MFGCHHTFSLHQSRSPTPCHRLDGHVVKTHIRVRNCLIVNEVLIFAVDWKKRPPLRCDEQKWKKTFEDDDCRSLFDKHDILTFSPAIGVALPLTDSPLVGSHFVLQLPVGNSNTRLQFGTSIRHGSWDLDEQPVMRLRPLRMCFRAFLRIIKLIVVLETRSGS</sequence>
<gene>
    <name evidence="1" type="ORF">BLNAU_18054</name>
</gene>
<name>A0ABQ9X8P7_9EUKA</name>
<proteinExistence type="predicted"/>
<dbReference type="Proteomes" id="UP001281761">
    <property type="component" value="Unassembled WGS sequence"/>
</dbReference>
<evidence type="ECO:0000313" key="2">
    <source>
        <dbReference type="Proteomes" id="UP001281761"/>
    </source>
</evidence>